<gene>
    <name evidence="8" type="ORF">QR46_4140</name>
</gene>
<dbReference type="GO" id="GO:0060285">
    <property type="term" value="P:cilium-dependent cell motility"/>
    <property type="evidence" value="ECO:0007669"/>
    <property type="project" value="TreeGrafter"/>
</dbReference>
<dbReference type="OrthoDB" id="10255210at2759"/>
<dbReference type="InterPro" id="IPR006602">
    <property type="entry name" value="DM10_dom"/>
</dbReference>
<keyword evidence="8" id="KW-0282">Flagellum</keyword>
<dbReference type="PROSITE" id="PS51336">
    <property type="entry name" value="DM10"/>
    <property type="match status" value="3"/>
</dbReference>
<dbReference type="FunFam" id="2.30.29.170:FF:000001">
    <property type="entry name" value="EF-hand domain containing 1"/>
    <property type="match status" value="1"/>
</dbReference>
<dbReference type="Gene3D" id="2.30.29.170">
    <property type="match status" value="3"/>
</dbReference>
<keyword evidence="4" id="KW-0677">Repeat</keyword>
<dbReference type="EMBL" id="JXTI01000149">
    <property type="protein sequence ID" value="KWX11896.1"/>
    <property type="molecule type" value="Genomic_DNA"/>
</dbReference>
<dbReference type="GO" id="GO:0043014">
    <property type="term" value="F:alpha-tubulin binding"/>
    <property type="evidence" value="ECO:0007669"/>
    <property type="project" value="TreeGrafter"/>
</dbReference>
<reference evidence="8 9" key="1">
    <citation type="journal article" date="2015" name="Mol. Biochem. Parasitol.">
        <title>Identification of polymorphic genes for use in assemblage B genotyping assays through comparative genomics of multiple assemblage B Giardia duodenalis isolates.</title>
        <authorList>
            <person name="Wielinga C."/>
            <person name="Thompson R.C."/>
            <person name="Monis P."/>
            <person name="Ryan U."/>
        </authorList>
    </citation>
    <scope>NUCLEOTIDE SEQUENCE [LARGE SCALE GENOMIC DNA]</scope>
    <source>
        <strain evidence="8 9">BAH15c1</strain>
    </source>
</reference>
<dbReference type="PANTHER" id="PTHR12086">
    <property type="entry name" value="EF-HAND DOMAIN C-TERMINAL CONTAINING PROTEIN"/>
    <property type="match status" value="1"/>
</dbReference>
<dbReference type="AlphaFoldDB" id="A0A132NPD3"/>
<feature type="domain" description="DM10" evidence="7">
    <location>
        <begin position="520"/>
        <end position="641"/>
    </location>
</feature>
<evidence type="ECO:0000256" key="4">
    <source>
        <dbReference type="ARBA" id="ARBA00022737"/>
    </source>
</evidence>
<dbReference type="FunFam" id="2.30.29.170:FF:000004">
    <property type="entry name" value="EF-hand domain containing 2"/>
    <property type="match status" value="1"/>
</dbReference>
<evidence type="ECO:0000313" key="9">
    <source>
        <dbReference type="Proteomes" id="UP000070089"/>
    </source>
</evidence>
<proteinExistence type="predicted"/>
<comment type="caution">
    <text evidence="8">The sequence shown here is derived from an EMBL/GenBank/DDBJ whole genome shotgun (WGS) entry which is preliminary data.</text>
</comment>
<evidence type="ECO:0000256" key="2">
    <source>
        <dbReference type="ARBA" id="ARBA00004245"/>
    </source>
</evidence>
<evidence type="ECO:0000256" key="6">
    <source>
        <dbReference type="ARBA" id="ARBA00023273"/>
    </source>
</evidence>
<dbReference type="Pfam" id="PF06565">
    <property type="entry name" value="DM10_dom"/>
    <property type="match status" value="3"/>
</dbReference>
<organism evidence="8 9">
    <name type="scientific">Giardia duodenalis assemblage B</name>
    <dbReference type="NCBI Taxonomy" id="1394984"/>
    <lineage>
        <taxon>Eukaryota</taxon>
        <taxon>Metamonada</taxon>
        <taxon>Diplomonadida</taxon>
        <taxon>Hexamitidae</taxon>
        <taxon>Giardiinae</taxon>
        <taxon>Giardia</taxon>
    </lineage>
</organism>
<dbReference type="GO" id="GO:0005930">
    <property type="term" value="C:axoneme"/>
    <property type="evidence" value="ECO:0007669"/>
    <property type="project" value="TreeGrafter"/>
</dbReference>
<evidence type="ECO:0000256" key="3">
    <source>
        <dbReference type="ARBA" id="ARBA00022490"/>
    </source>
</evidence>
<comment type="subcellular location">
    <subcellularLocation>
        <location evidence="1">Cell projection</location>
        <location evidence="1">Cilium</location>
    </subcellularLocation>
    <subcellularLocation>
        <location evidence="2">Cytoplasm</location>
        <location evidence="2">Cytoskeleton</location>
    </subcellularLocation>
</comment>
<name>A0A132NPD3_GIAIN</name>
<keyword evidence="6" id="KW-0966">Cell projection</keyword>
<dbReference type="VEuPathDB" id="GiardiaDB:QR46_4140"/>
<evidence type="ECO:0000256" key="1">
    <source>
        <dbReference type="ARBA" id="ARBA00004138"/>
    </source>
</evidence>
<sequence length="657" mass="75232">MMSRNTTYRLMSQTNVDLKDIPFMPGTAFPDPHRTNFPVSHSLDMDHRIKTHDDEKALAAPTGLTSAYTATLAPIDYDERRALRTTWTMRQPADYLQWGEGHAKSMTVRGEFLRTTRGAIGCRTNSLNALMASGVRPDATLLPRTHEEERQFARSIPKFKPEHAVLDRVVMRFFAWFMEDVFESQSEKRRIRHVFIDYYLADRTIQIQERPVKNSGIPQGDLIKRHRIPRDHRDASAGFLSLEDLRVGDAVCIYSKVFYIYGCNDSTRQFLECQAAPGEVIPPNLPPESIPQDPYLAERQATEIAVMRKTHVTQHVPEEKLAKFLRHDREVLRFYAIWDNRHLVYGELRQLIIHFFLADDTVEVLEVLPQNSGRDPFPAFLRRQKVPKQHTMTQFAEHSLVTNEFFGARDFRIGSVVSIYGRPVYIYDCDNYTREYMVRELGYPPQAVQPINKQELLGAPAQQMSPTQPANLMGKTRADMSALFPADIHHIGADVDTVGSCISIHPDAPRTDVLRWIKFGNLCLRFLAKFAPCDCNKPVHITQADRQFVISYFFSDGTVSVFEPTETTTPGFGYKFLERSRVVNEAATDAQNLEGTGLQSKKKIYIDFTDLDVGKMVVLNAHCFEIVEADERTKRIMEALQQVGNDLNKFDPKPFFD</sequence>
<protein>
    <submittedName>
        <fullName evidence="8">Flagella associated protein</fullName>
    </submittedName>
</protein>
<keyword evidence="8" id="KW-0969">Cilium</keyword>
<dbReference type="GO" id="GO:0000281">
    <property type="term" value="P:mitotic cytokinesis"/>
    <property type="evidence" value="ECO:0007669"/>
    <property type="project" value="TreeGrafter"/>
</dbReference>
<evidence type="ECO:0000313" key="8">
    <source>
        <dbReference type="EMBL" id="KWX11896.1"/>
    </source>
</evidence>
<evidence type="ECO:0000259" key="7">
    <source>
        <dbReference type="PROSITE" id="PS51336"/>
    </source>
</evidence>
<feature type="domain" description="DM10" evidence="7">
    <location>
        <begin position="167"/>
        <end position="275"/>
    </location>
</feature>
<dbReference type="Proteomes" id="UP000070089">
    <property type="component" value="Unassembled WGS sequence"/>
</dbReference>
<keyword evidence="3" id="KW-0963">Cytoplasm</keyword>
<dbReference type="SMART" id="SM00676">
    <property type="entry name" value="DM10"/>
    <property type="match status" value="3"/>
</dbReference>
<accession>A0A132NPD3</accession>
<dbReference type="PANTHER" id="PTHR12086:SF9">
    <property type="entry name" value="EF-HAND DOMAIN-CONTAINING PROTEIN 1"/>
    <property type="match status" value="1"/>
</dbReference>
<feature type="domain" description="DM10" evidence="7">
    <location>
        <begin position="328"/>
        <end position="441"/>
    </location>
</feature>
<dbReference type="GO" id="GO:0072686">
    <property type="term" value="C:mitotic spindle"/>
    <property type="evidence" value="ECO:0007669"/>
    <property type="project" value="TreeGrafter"/>
</dbReference>
<keyword evidence="5" id="KW-0206">Cytoskeleton</keyword>
<dbReference type="GO" id="GO:0007052">
    <property type="term" value="P:mitotic spindle organization"/>
    <property type="evidence" value="ECO:0007669"/>
    <property type="project" value="TreeGrafter"/>
</dbReference>
<evidence type="ECO:0000256" key="5">
    <source>
        <dbReference type="ARBA" id="ARBA00023212"/>
    </source>
</evidence>
<dbReference type="InterPro" id="IPR040193">
    <property type="entry name" value="EFHC1/EFHC2/EFHB"/>
</dbReference>